<dbReference type="Pfam" id="PF21687">
    <property type="entry name" value="T2SSK_1st"/>
    <property type="match status" value="1"/>
</dbReference>
<gene>
    <name evidence="11" type="ORF">AB433_12445</name>
</gene>
<dbReference type="PANTHER" id="PTHR38831">
    <property type="entry name" value="TYPE II SECRETION SYSTEM PROTEIN K"/>
    <property type="match status" value="1"/>
</dbReference>
<keyword evidence="5 10" id="KW-0997">Cell inner membrane</keyword>
<keyword evidence="7" id="KW-0653">Protein transport</keyword>
<dbReference type="GO" id="GO:0005886">
    <property type="term" value="C:plasma membrane"/>
    <property type="evidence" value="ECO:0007669"/>
    <property type="project" value="UniProtKB-SubCell"/>
</dbReference>
<evidence type="ECO:0000256" key="6">
    <source>
        <dbReference type="ARBA" id="ARBA00022692"/>
    </source>
</evidence>
<accession>A0A0G3XHD5</accession>
<dbReference type="RefSeq" id="WP_047821365.1">
    <property type="nucleotide sequence ID" value="NZ_CP011770.1"/>
</dbReference>
<dbReference type="PANTHER" id="PTHR38831:SF1">
    <property type="entry name" value="TYPE II SECRETION SYSTEM PROTEIN K-RELATED"/>
    <property type="match status" value="1"/>
</dbReference>
<dbReference type="InterPro" id="IPR038072">
    <property type="entry name" value="GspK_central_sf"/>
</dbReference>
<proteinExistence type="inferred from homology"/>
<dbReference type="Gene3D" id="3.30.1300.30">
    <property type="entry name" value="GSPII I/J protein-like"/>
    <property type="match status" value="1"/>
</dbReference>
<comment type="subcellular location">
    <subcellularLocation>
        <location evidence="1 10">Cell inner membrane</location>
    </subcellularLocation>
</comment>
<keyword evidence="9 10" id="KW-0472">Membrane</keyword>
<dbReference type="InterPro" id="IPR005628">
    <property type="entry name" value="GspK"/>
</dbReference>
<evidence type="ECO:0000256" key="1">
    <source>
        <dbReference type="ARBA" id="ARBA00004533"/>
    </source>
</evidence>
<dbReference type="Proteomes" id="UP000035287">
    <property type="component" value="Chromosome"/>
</dbReference>
<dbReference type="Pfam" id="PF03934">
    <property type="entry name" value="T2SSK"/>
    <property type="match status" value="1"/>
</dbReference>
<dbReference type="PATRIC" id="fig|1348774.3.peg.2616"/>
<evidence type="ECO:0000256" key="7">
    <source>
        <dbReference type="ARBA" id="ARBA00022927"/>
    </source>
</evidence>
<dbReference type="EMBL" id="CP011770">
    <property type="protein sequence ID" value="AKM10587.1"/>
    <property type="molecule type" value="Genomic_DNA"/>
</dbReference>
<dbReference type="STRING" id="1348774.AB433_12445"/>
<evidence type="ECO:0000256" key="3">
    <source>
        <dbReference type="ARBA" id="ARBA00022448"/>
    </source>
</evidence>
<dbReference type="InterPro" id="IPR049179">
    <property type="entry name" value="T2SSK_SAM-like_2nd"/>
</dbReference>
<dbReference type="PIRSF" id="PIRSF002786">
    <property type="entry name" value="XcpX"/>
    <property type="match status" value="1"/>
</dbReference>
<dbReference type="Gene3D" id="1.10.40.60">
    <property type="entry name" value="EpsJ-like"/>
    <property type="match status" value="2"/>
</dbReference>
<dbReference type="NCBIfam" id="NF037980">
    <property type="entry name" value="T2SS_GspK"/>
    <property type="match status" value="1"/>
</dbReference>
<keyword evidence="4 10" id="KW-1003">Cell membrane</keyword>
<evidence type="ECO:0000256" key="9">
    <source>
        <dbReference type="ARBA" id="ARBA00023136"/>
    </source>
</evidence>
<dbReference type="InterPro" id="IPR045584">
    <property type="entry name" value="Pilin-like"/>
</dbReference>
<evidence type="ECO:0000256" key="10">
    <source>
        <dbReference type="PIRNR" id="PIRNR002786"/>
    </source>
</evidence>
<organism evidence="11 12">
    <name type="scientific">Croceicoccus naphthovorans</name>
    <dbReference type="NCBI Taxonomy" id="1348774"/>
    <lineage>
        <taxon>Bacteria</taxon>
        <taxon>Pseudomonadati</taxon>
        <taxon>Pseudomonadota</taxon>
        <taxon>Alphaproteobacteria</taxon>
        <taxon>Sphingomonadales</taxon>
        <taxon>Erythrobacteraceae</taxon>
        <taxon>Croceicoccus</taxon>
    </lineage>
</organism>
<dbReference type="KEGG" id="cna:AB433_12445"/>
<evidence type="ECO:0000313" key="11">
    <source>
        <dbReference type="EMBL" id="AKM10587.1"/>
    </source>
</evidence>
<keyword evidence="6" id="KW-0812">Transmembrane</keyword>
<dbReference type="OrthoDB" id="9788973at2"/>
<protein>
    <recommendedName>
        <fullName evidence="10">Type II secretion system protein K</fullName>
    </recommendedName>
</protein>
<keyword evidence="8" id="KW-1133">Transmembrane helix</keyword>
<evidence type="ECO:0000256" key="8">
    <source>
        <dbReference type="ARBA" id="ARBA00022989"/>
    </source>
</evidence>
<evidence type="ECO:0000256" key="5">
    <source>
        <dbReference type="ARBA" id="ARBA00022519"/>
    </source>
</evidence>
<dbReference type="SUPFAM" id="SSF158544">
    <property type="entry name" value="GspK insert domain-like"/>
    <property type="match status" value="2"/>
</dbReference>
<keyword evidence="12" id="KW-1185">Reference proteome</keyword>
<dbReference type="AlphaFoldDB" id="A0A0G3XHD5"/>
<reference evidence="11 12" key="1">
    <citation type="submission" date="2015-06" db="EMBL/GenBank/DDBJ databases">
        <authorList>
            <person name="Zeng Y."/>
            <person name="Huang Y."/>
        </authorList>
    </citation>
    <scope>NUCLEOTIDE SEQUENCE [LARGE SCALE GENOMIC DNA]</scope>
    <source>
        <strain evidence="11 12">PQ-2</strain>
    </source>
</reference>
<name>A0A0G3XHD5_9SPHN</name>
<comment type="similarity">
    <text evidence="2 10">Belongs to the GSP K family.</text>
</comment>
<dbReference type="GO" id="GO:0009306">
    <property type="term" value="P:protein secretion"/>
    <property type="evidence" value="ECO:0007669"/>
    <property type="project" value="InterPro"/>
</dbReference>
<keyword evidence="3 10" id="KW-0813">Transport</keyword>
<evidence type="ECO:0000256" key="2">
    <source>
        <dbReference type="ARBA" id="ARBA00007246"/>
    </source>
</evidence>
<evidence type="ECO:0000313" key="12">
    <source>
        <dbReference type="Proteomes" id="UP000035287"/>
    </source>
</evidence>
<dbReference type="SUPFAM" id="SSF54523">
    <property type="entry name" value="Pili subunits"/>
    <property type="match status" value="1"/>
</dbReference>
<evidence type="ECO:0000256" key="4">
    <source>
        <dbReference type="ARBA" id="ARBA00022475"/>
    </source>
</evidence>
<dbReference type="InterPro" id="IPR049031">
    <property type="entry name" value="T2SSK_SAM-like_1st"/>
</dbReference>
<sequence length="332" mass="36026">MRRATPEWMRAKGRGAALLSVLLLVAVMAVIAAMMLERLNLATRLAVNAQAMAQARLYALSAENIVASRLGALVAIDRTRTVDPGGLLDTATPLPLSRGSVTVTVSDRGNCFNVNALVSGEGKSTRMNLSALNQFRRLMDLLEVPPDQAIIVSDSLVDWIDSDQDPQINGAEDGYYQGLATPYRTPGRRIVDITELRAVRGMEEPIFQRLRPWLCALPGGEDAVINLNTLRPDQARLVAALTPDTLDVNRVRALLESRPATGWQSLSAAIAPLAAQGAPIGPSQMRHLGVASRWFEARLQVQVDSVVLEERVLIDARLEPARIVSRSWGEGG</sequence>